<feature type="compositionally biased region" description="Polar residues" evidence="10">
    <location>
        <begin position="521"/>
        <end position="538"/>
    </location>
</feature>
<proteinExistence type="inferred from homology"/>
<comment type="subcellular location">
    <subcellularLocation>
        <location evidence="1">Cell membrane</location>
        <topology evidence="1">Multi-pass membrane protein</topology>
    </subcellularLocation>
</comment>
<feature type="transmembrane region" description="Helical" evidence="11">
    <location>
        <begin position="250"/>
        <end position="273"/>
    </location>
</feature>
<keyword evidence="8" id="KW-0675">Receptor</keyword>
<organism evidence="13 14">
    <name type="scientific">Frieseomelitta varia</name>
    <dbReference type="NCBI Taxonomy" id="561572"/>
    <lineage>
        <taxon>Eukaryota</taxon>
        <taxon>Metazoa</taxon>
        <taxon>Ecdysozoa</taxon>
        <taxon>Arthropoda</taxon>
        <taxon>Hexapoda</taxon>
        <taxon>Insecta</taxon>
        <taxon>Pterygota</taxon>
        <taxon>Neoptera</taxon>
        <taxon>Endopterygota</taxon>
        <taxon>Hymenoptera</taxon>
        <taxon>Apocrita</taxon>
        <taxon>Aculeata</taxon>
        <taxon>Apoidea</taxon>
        <taxon>Anthophila</taxon>
        <taxon>Apidae</taxon>
        <taxon>Frieseomelitta</taxon>
    </lineage>
</organism>
<dbReference type="PANTHER" id="PTHR22752">
    <property type="entry name" value="G PROTEIN-COUPLED RECEPTOR"/>
    <property type="match status" value="1"/>
</dbReference>
<evidence type="ECO:0000256" key="1">
    <source>
        <dbReference type="ARBA" id="ARBA00004651"/>
    </source>
</evidence>
<evidence type="ECO:0000256" key="4">
    <source>
        <dbReference type="ARBA" id="ARBA00022692"/>
    </source>
</evidence>
<keyword evidence="14" id="KW-1185">Reference proteome</keyword>
<comment type="caution">
    <text evidence="13">The sequence shown here is derived from an EMBL/GenBank/DDBJ whole genome shotgun (WGS) entry which is preliminary data.</text>
</comment>
<keyword evidence="9" id="KW-0807">Transducer</keyword>
<feature type="region of interest" description="Disordered" evidence="10">
    <location>
        <begin position="551"/>
        <end position="576"/>
    </location>
</feature>
<keyword evidence="3" id="KW-1003">Cell membrane</keyword>
<feature type="compositionally biased region" description="Acidic residues" evidence="10">
    <location>
        <begin position="505"/>
        <end position="515"/>
    </location>
</feature>
<evidence type="ECO:0000256" key="9">
    <source>
        <dbReference type="ARBA" id="ARBA00023224"/>
    </source>
</evidence>
<evidence type="ECO:0000256" key="5">
    <source>
        <dbReference type="ARBA" id="ARBA00022989"/>
    </source>
</evidence>
<evidence type="ECO:0000256" key="6">
    <source>
        <dbReference type="ARBA" id="ARBA00023040"/>
    </source>
</evidence>
<keyword evidence="4 11" id="KW-0812">Transmembrane</keyword>
<dbReference type="PRINTS" id="PR00237">
    <property type="entry name" value="GPCRRHODOPSN"/>
</dbReference>
<feature type="compositionally biased region" description="Polar residues" evidence="10">
    <location>
        <begin position="294"/>
        <end position="308"/>
    </location>
</feature>
<feature type="transmembrane region" description="Helical" evidence="11">
    <location>
        <begin position="149"/>
        <end position="169"/>
    </location>
</feature>
<dbReference type="SUPFAM" id="SSF81321">
    <property type="entry name" value="Family A G protein-coupled receptor-like"/>
    <property type="match status" value="1"/>
</dbReference>
<feature type="compositionally biased region" description="Basic and acidic residues" evidence="10">
    <location>
        <begin position="414"/>
        <end position="431"/>
    </location>
</feature>
<dbReference type="OrthoDB" id="5980076at2759"/>
<feature type="transmembrane region" description="Helical" evidence="11">
    <location>
        <begin position="671"/>
        <end position="690"/>
    </location>
</feature>
<feature type="region of interest" description="Disordered" evidence="10">
    <location>
        <begin position="483"/>
        <end position="539"/>
    </location>
</feature>
<feature type="compositionally biased region" description="Polar residues" evidence="10">
    <location>
        <begin position="399"/>
        <end position="408"/>
    </location>
</feature>
<dbReference type="EMBL" id="WNWW01000255">
    <property type="protein sequence ID" value="KAF3427387.1"/>
    <property type="molecule type" value="Genomic_DNA"/>
</dbReference>
<evidence type="ECO:0000313" key="13">
    <source>
        <dbReference type="EMBL" id="KAF3427387.1"/>
    </source>
</evidence>
<dbReference type="PANTHER" id="PTHR22752:SF1">
    <property type="entry name" value="G-PROTEIN COUPLED RECEPTOR 176"/>
    <property type="match status" value="1"/>
</dbReference>
<keyword evidence="5 11" id="KW-1133">Transmembrane helix</keyword>
<sequence length="792" mass="88466">MVGDSPAVVGEGSISDLGDLEGWWDNHAIVAWSFVLFGCFLLNVTLLLAFLIRPSLRTISNRFVMNLTVSNLLVCAIMNPLLIMDAASTSSNSSILDSGSVLNICSISDGAMAIVTTSSIFSVLLIAVDQYFAVVDPLRYRARVDKLKSGILILSTWMVSIVFGFLAFFNPNPQSFWLSCIPKEWSNSLNLPAESSFSVLGNGTNNSELNVTSAIPDIVETVSLNDNIDLIENATVIFDTLIDDTITYGFIYAIIYSIFAYFVPFVAICWIYVRIYTAAHRNSERARRSGSRPILSSASLTEEQNGPSRIQRLQIDAADDGRKLPKISSLSSIDETSETMQPTGQLSRRRSFSSSVDIDATTSLPEDKTSPGVVFMVGLQRLEISSQSVEDGEDRNDNLLHSNCNSVNGEEEENNRQDIQNKEMERSPRDLEEHKDVNNWISRNFIDECSDESNEEVVRFDCSEKKFSPLCNYSSNAFQESLRIPPETLGEENNETKGNGISDDQREEENSVEVEVESKNHISSQGEFETHQASSSEVRLNRRLPSFFNKSVSSQPCENSNKTEKTSGGGVSDSSSSCLLTPIVTITPAPSRNDNLHRVSSVRSTSSYINSLKDRISNGSIFRHREEARAARISALVIVMGLICWSPYVILLVMKNLPRSTDQHLPHKYDVLASSLMILAAYISPLLFGYRSKRVKRELRRFFCFRRELSYKNNRSLMAKKVLKRRHSSNLSHFEMDHKYNIFSCVYGKSRWPKEKVQFVQVPDTALAVETCRSSFSSGASTQISSTSTEEC</sequence>
<evidence type="ECO:0000259" key="12">
    <source>
        <dbReference type="PROSITE" id="PS50262"/>
    </source>
</evidence>
<dbReference type="InterPro" id="IPR000276">
    <property type="entry name" value="GPCR_Rhodpsn"/>
</dbReference>
<feature type="transmembrane region" description="Helical" evidence="11">
    <location>
        <begin position="29"/>
        <end position="51"/>
    </location>
</feature>
<evidence type="ECO:0000313" key="14">
    <source>
        <dbReference type="Proteomes" id="UP000655588"/>
    </source>
</evidence>
<dbReference type="GO" id="GO:0005886">
    <property type="term" value="C:plasma membrane"/>
    <property type="evidence" value="ECO:0007669"/>
    <property type="project" value="UniProtKB-SubCell"/>
</dbReference>
<name>A0A833SEF6_9HYME</name>
<dbReference type="Pfam" id="PF00001">
    <property type="entry name" value="7tm_1"/>
    <property type="match status" value="1"/>
</dbReference>
<dbReference type="GO" id="GO:0004930">
    <property type="term" value="F:G protein-coupled receptor activity"/>
    <property type="evidence" value="ECO:0007669"/>
    <property type="project" value="UniProtKB-KW"/>
</dbReference>
<feature type="region of interest" description="Disordered" evidence="10">
    <location>
        <begin position="287"/>
        <end position="309"/>
    </location>
</feature>
<evidence type="ECO:0000256" key="10">
    <source>
        <dbReference type="SAM" id="MobiDB-lite"/>
    </source>
</evidence>
<evidence type="ECO:0000256" key="8">
    <source>
        <dbReference type="ARBA" id="ARBA00023170"/>
    </source>
</evidence>
<dbReference type="InterPro" id="IPR017452">
    <property type="entry name" value="GPCR_Rhodpsn_7TM"/>
</dbReference>
<feature type="region of interest" description="Disordered" evidence="10">
    <location>
        <begin position="326"/>
        <end position="370"/>
    </location>
</feature>
<feature type="transmembrane region" description="Helical" evidence="11">
    <location>
        <begin position="101"/>
        <end position="128"/>
    </location>
</feature>
<dbReference type="CDD" id="cd00637">
    <property type="entry name" value="7tm_classA_rhodopsin-like"/>
    <property type="match status" value="2"/>
</dbReference>
<dbReference type="PROSITE" id="PS50262">
    <property type="entry name" value="G_PROTEIN_RECEP_F1_2"/>
    <property type="match status" value="1"/>
</dbReference>
<dbReference type="AlphaFoldDB" id="A0A833SEF6"/>
<feature type="domain" description="G-protein coupled receptors family 1 profile" evidence="12">
    <location>
        <begin position="42"/>
        <end position="688"/>
    </location>
</feature>
<evidence type="ECO:0000256" key="7">
    <source>
        <dbReference type="ARBA" id="ARBA00023136"/>
    </source>
</evidence>
<dbReference type="Gene3D" id="1.20.1070.10">
    <property type="entry name" value="Rhodopsin 7-helix transmembrane proteins"/>
    <property type="match status" value="2"/>
</dbReference>
<feature type="transmembrane region" description="Helical" evidence="11">
    <location>
        <begin position="633"/>
        <end position="651"/>
    </location>
</feature>
<accession>A0A833SEF6</accession>
<comment type="similarity">
    <text evidence="2">Belongs to the G-protein coupled receptor 1 family.</text>
</comment>
<reference evidence="13" key="1">
    <citation type="submission" date="2019-11" db="EMBL/GenBank/DDBJ databases">
        <title>The nuclear and mitochondrial genomes of Frieseomelitta varia - a highly eusocial stingless bee (Meliponini) with a permanently sterile worker caste.</title>
        <authorList>
            <person name="Freitas F.C.P."/>
            <person name="Lourenco A.P."/>
            <person name="Nunes F.M.F."/>
            <person name="Paschoal A.R."/>
            <person name="Abreu F.C.P."/>
            <person name="Barbin F.O."/>
            <person name="Bataglia L."/>
            <person name="Cardoso-Junior C.A.M."/>
            <person name="Cervoni M.S."/>
            <person name="Silva S.R."/>
            <person name="Dalarmi F."/>
            <person name="Del Lama M.A."/>
            <person name="Depintor T.S."/>
            <person name="Ferreira K.M."/>
            <person name="Goria P.S."/>
            <person name="Jaskot M.C."/>
            <person name="Lago D.C."/>
            <person name="Luna-Lucena D."/>
            <person name="Moda L.M."/>
            <person name="Nascimento L."/>
            <person name="Pedrino M."/>
            <person name="Rabico F.O."/>
            <person name="Sanches F.C."/>
            <person name="Santos D.E."/>
            <person name="Santos C.G."/>
            <person name="Vieira J."/>
            <person name="Lopes T.F."/>
            <person name="Barchuk A.R."/>
            <person name="Hartfelder K."/>
            <person name="Simoes Z.L.P."/>
            <person name="Bitondi M.M.G."/>
            <person name="Pinheiro D.G."/>
        </authorList>
    </citation>
    <scope>NUCLEOTIDE SEQUENCE</scope>
    <source>
        <strain evidence="13">USP_RPSP 00005682</strain>
        <tissue evidence="13">Whole individual</tissue>
    </source>
</reference>
<keyword evidence="6" id="KW-0297">G-protein coupled receptor</keyword>
<dbReference type="Proteomes" id="UP000655588">
    <property type="component" value="Unassembled WGS sequence"/>
</dbReference>
<evidence type="ECO:0000256" key="3">
    <source>
        <dbReference type="ARBA" id="ARBA00022475"/>
    </source>
</evidence>
<evidence type="ECO:0000256" key="11">
    <source>
        <dbReference type="SAM" id="Phobius"/>
    </source>
</evidence>
<evidence type="ECO:0000256" key="2">
    <source>
        <dbReference type="ARBA" id="ARBA00010663"/>
    </source>
</evidence>
<protein>
    <recommendedName>
        <fullName evidence="12">G-protein coupled receptors family 1 profile domain-containing protein</fullName>
    </recommendedName>
</protein>
<feature type="transmembrane region" description="Helical" evidence="11">
    <location>
        <begin position="63"/>
        <end position="81"/>
    </location>
</feature>
<feature type="compositionally biased region" description="Polar residues" evidence="10">
    <location>
        <begin position="328"/>
        <end position="364"/>
    </location>
</feature>
<keyword evidence="7 11" id="KW-0472">Membrane</keyword>
<gene>
    <name evidence="13" type="ORF">E2986_05655</name>
</gene>
<feature type="region of interest" description="Disordered" evidence="10">
    <location>
        <begin position="387"/>
        <end position="431"/>
    </location>
</feature>
<feature type="compositionally biased region" description="Polar residues" evidence="10">
    <location>
        <begin position="551"/>
        <end position="560"/>
    </location>
</feature>